<dbReference type="KEGG" id="dcm:NIES806_18690"/>
<protein>
    <recommendedName>
        <fullName evidence="7">Cytosine-specific methyltransferase</fullName>
        <ecNumber evidence="7">2.1.1.37</ecNumber>
    </recommendedName>
</protein>
<dbReference type="Proteomes" id="UP000218702">
    <property type="component" value="Chromosome"/>
</dbReference>
<keyword evidence="2 5" id="KW-0808">Transferase</keyword>
<dbReference type="PRINTS" id="PR00105">
    <property type="entry name" value="C5METTRFRASE"/>
</dbReference>
<dbReference type="GO" id="GO:0009307">
    <property type="term" value="P:DNA restriction-modification system"/>
    <property type="evidence" value="ECO:0007669"/>
    <property type="project" value="UniProtKB-KW"/>
</dbReference>
<evidence type="ECO:0000256" key="2">
    <source>
        <dbReference type="ARBA" id="ARBA00022679"/>
    </source>
</evidence>
<dbReference type="GO" id="GO:0003677">
    <property type="term" value="F:DNA binding"/>
    <property type="evidence" value="ECO:0007669"/>
    <property type="project" value="TreeGrafter"/>
</dbReference>
<dbReference type="EMBL" id="AP018316">
    <property type="protein sequence ID" value="BAZ85665.1"/>
    <property type="molecule type" value="Genomic_DNA"/>
</dbReference>
<comment type="catalytic activity">
    <reaction evidence="7">
        <text>a 2'-deoxycytidine in DNA + S-adenosyl-L-methionine = a 5-methyl-2'-deoxycytidine in DNA + S-adenosyl-L-homocysteine + H(+)</text>
        <dbReference type="Rhea" id="RHEA:13681"/>
        <dbReference type="Rhea" id="RHEA-COMP:11369"/>
        <dbReference type="Rhea" id="RHEA-COMP:11370"/>
        <dbReference type="ChEBI" id="CHEBI:15378"/>
        <dbReference type="ChEBI" id="CHEBI:57856"/>
        <dbReference type="ChEBI" id="CHEBI:59789"/>
        <dbReference type="ChEBI" id="CHEBI:85452"/>
        <dbReference type="ChEBI" id="CHEBI:85454"/>
        <dbReference type="EC" id="2.1.1.37"/>
    </reaction>
</comment>
<evidence type="ECO:0000313" key="10">
    <source>
        <dbReference type="Proteomes" id="UP000218702"/>
    </source>
</evidence>
<feature type="region of interest" description="Disordered" evidence="8">
    <location>
        <begin position="24"/>
        <end position="44"/>
    </location>
</feature>
<organism evidence="9 10">
    <name type="scientific">Dolichospermum compactum NIES-806</name>
    <dbReference type="NCBI Taxonomy" id="1973481"/>
    <lineage>
        <taxon>Bacteria</taxon>
        <taxon>Bacillati</taxon>
        <taxon>Cyanobacteriota</taxon>
        <taxon>Cyanophyceae</taxon>
        <taxon>Nostocales</taxon>
        <taxon>Aphanizomenonaceae</taxon>
        <taxon>Dolichospermum</taxon>
        <taxon>Dolichospermum compactum</taxon>
    </lineage>
</organism>
<dbReference type="Pfam" id="PF00145">
    <property type="entry name" value="DNA_methylase"/>
    <property type="match status" value="1"/>
</dbReference>
<evidence type="ECO:0000256" key="6">
    <source>
        <dbReference type="RuleBase" id="RU000416"/>
    </source>
</evidence>
<evidence type="ECO:0000256" key="8">
    <source>
        <dbReference type="SAM" id="MobiDB-lite"/>
    </source>
</evidence>
<keyword evidence="3 5" id="KW-0949">S-adenosyl-L-methionine</keyword>
<dbReference type="InterPro" id="IPR018117">
    <property type="entry name" value="C5_DNA_meth_AS"/>
</dbReference>
<evidence type="ECO:0000256" key="1">
    <source>
        <dbReference type="ARBA" id="ARBA00022603"/>
    </source>
</evidence>
<dbReference type="AlphaFoldDB" id="A0A1Z4V2Z9"/>
<evidence type="ECO:0000256" key="3">
    <source>
        <dbReference type="ARBA" id="ARBA00022691"/>
    </source>
</evidence>
<evidence type="ECO:0000313" key="9">
    <source>
        <dbReference type="EMBL" id="BAZ85665.1"/>
    </source>
</evidence>
<dbReference type="InterPro" id="IPR050390">
    <property type="entry name" value="C5-Methyltransferase"/>
</dbReference>
<dbReference type="REBASE" id="207448">
    <property type="entry name" value="M.Dco806ORF18690P"/>
</dbReference>
<dbReference type="GO" id="GO:0003886">
    <property type="term" value="F:DNA (cytosine-5-)-methyltransferase activity"/>
    <property type="evidence" value="ECO:0007669"/>
    <property type="project" value="UniProtKB-EC"/>
</dbReference>
<proteinExistence type="inferred from homology"/>
<comment type="similarity">
    <text evidence="5 6">Belongs to the class I-like SAM-binding methyltransferase superfamily. C5-methyltransferase family.</text>
</comment>
<keyword evidence="1 5" id="KW-0489">Methyltransferase</keyword>
<keyword evidence="4" id="KW-0680">Restriction system</keyword>
<accession>A0A1Z4V2Z9</accession>
<dbReference type="GO" id="GO:0044027">
    <property type="term" value="P:negative regulation of gene expression via chromosomal CpG island methylation"/>
    <property type="evidence" value="ECO:0007669"/>
    <property type="project" value="TreeGrafter"/>
</dbReference>
<gene>
    <name evidence="9" type="ORF">NIES806_18690</name>
</gene>
<sequence>MYCRLYVTANIHVNYRMQGTQISFFPNEDEHNPSQKQKKPKLGRYERIQRELDEDKSDPYKIFTDVSSPPSPLSKYTFVDLFCGAGGITQGLFQAGFTPLASVEISPIASATHKKNFPQCHHFCGDIEQFSPQYWLQQIGSPDVNVVVGGPPCQGFSVAGKRDPKDPRNRLFYEFVRVVSEIRPWYVVMENVPGILTIQRGDIKTAIIEAFESIGYPHISVAILESAAYGVPQIRPRAIFIANRFGMPNPYPQAQLNQEEYKPIESAISDLPEYTRISEINHEWTKHSQEYMERLAQVPPGGSLYTKYVDAFKRQYPGKPSMTVKENHGGTHIHPYLNRVISAREMARLQTFPDSFIFEGSMKKAMWQIGNAVPPRLAECIGYALIPYLNDIAINIRQSANLPHFDQPEIVFG</sequence>
<dbReference type="InterPro" id="IPR029063">
    <property type="entry name" value="SAM-dependent_MTases_sf"/>
</dbReference>
<dbReference type="EC" id="2.1.1.37" evidence="7"/>
<dbReference type="NCBIfam" id="TIGR00675">
    <property type="entry name" value="dcm"/>
    <property type="match status" value="1"/>
</dbReference>
<evidence type="ECO:0000256" key="5">
    <source>
        <dbReference type="PROSITE-ProRule" id="PRU01016"/>
    </source>
</evidence>
<dbReference type="PROSITE" id="PS00094">
    <property type="entry name" value="C5_MTASE_1"/>
    <property type="match status" value="1"/>
</dbReference>
<evidence type="ECO:0000256" key="4">
    <source>
        <dbReference type="ARBA" id="ARBA00022747"/>
    </source>
</evidence>
<name>A0A1Z4V2Z9_9CYAN</name>
<keyword evidence="10" id="KW-1185">Reference proteome</keyword>
<dbReference type="PANTHER" id="PTHR10629:SF52">
    <property type="entry name" value="DNA (CYTOSINE-5)-METHYLTRANSFERASE 1"/>
    <property type="match status" value="1"/>
</dbReference>
<dbReference type="Gene3D" id="3.90.120.10">
    <property type="entry name" value="DNA Methylase, subunit A, domain 2"/>
    <property type="match status" value="1"/>
</dbReference>
<dbReference type="InterPro" id="IPR001525">
    <property type="entry name" value="C5_MeTfrase"/>
</dbReference>
<evidence type="ECO:0000256" key="7">
    <source>
        <dbReference type="RuleBase" id="RU000417"/>
    </source>
</evidence>
<dbReference type="GO" id="GO:0032259">
    <property type="term" value="P:methylation"/>
    <property type="evidence" value="ECO:0007669"/>
    <property type="project" value="UniProtKB-KW"/>
</dbReference>
<dbReference type="PROSITE" id="PS51679">
    <property type="entry name" value="SAM_MT_C5"/>
    <property type="match status" value="1"/>
</dbReference>
<dbReference type="SUPFAM" id="SSF53335">
    <property type="entry name" value="S-adenosyl-L-methionine-dependent methyltransferases"/>
    <property type="match status" value="1"/>
</dbReference>
<reference evidence="9 10" key="1">
    <citation type="submission" date="2017-06" db="EMBL/GenBank/DDBJ databases">
        <title>Genome sequencing of cyanobaciteial culture collection at National Institute for Environmental Studies (NIES).</title>
        <authorList>
            <person name="Hirose Y."/>
            <person name="Shimura Y."/>
            <person name="Fujisawa T."/>
            <person name="Nakamura Y."/>
            <person name="Kawachi M."/>
        </authorList>
    </citation>
    <scope>NUCLEOTIDE SEQUENCE [LARGE SCALE GENOMIC DNA]</scope>
    <source>
        <strain evidence="9 10">NIES-806</strain>
    </source>
</reference>
<dbReference type="PANTHER" id="PTHR10629">
    <property type="entry name" value="CYTOSINE-SPECIFIC METHYLTRANSFERASE"/>
    <property type="match status" value="1"/>
</dbReference>
<dbReference type="Gene3D" id="3.40.50.150">
    <property type="entry name" value="Vaccinia Virus protein VP39"/>
    <property type="match status" value="1"/>
</dbReference>
<feature type="active site" evidence="5">
    <location>
        <position position="153"/>
    </location>
</feature>